<evidence type="ECO:0000313" key="2">
    <source>
        <dbReference type="Proteomes" id="UP000615446"/>
    </source>
</evidence>
<accession>A0A8H3LIJ2</accession>
<dbReference type="EMBL" id="BLAL01000160">
    <property type="protein sequence ID" value="GES86521.1"/>
    <property type="molecule type" value="Genomic_DNA"/>
</dbReference>
<reference evidence="1" key="1">
    <citation type="submission" date="2019-10" db="EMBL/GenBank/DDBJ databases">
        <title>Conservation and host-specific expression of non-tandemly repeated heterogenous ribosome RNA gene in arbuscular mycorrhizal fungi.</title>
        <authorList>
            <person name="Maeda T."/>
            <person name="Kobayashi Y."/>
            <person name="Nakagawa T."/>
            <person name="Ezawa T."/>
            <person name="Yamaguchi K."/>
            <person name="Bino T."/>
            <person name="Nishimoto Y."/>
            <person name="Shigenobu S."/>
            <person name="Kawaguchi M."/>
        </authorList>
    </citation>
    <scope>NUCLEOTIDE SEQUENCE</scope>
    <source>
        <strain evidence="1">HR1</strain>
    </source>
</reference>
<gene>
    <name evidence="1" type="ORF">RCL2_001357700</name>
</gene>
<proteinExistence type="predicted"/>
<dbReference type="AlphaFoldDB" id="A0A8H3LIJ2"/>
<evidence type="ECO:0000313" key="1">
    <source>
        <dbReference type="EMBL" id="GES86521.1"/>
    </source>
</evidence>
<keyword evidence="1" id="KW-0547">Nucleotide-binding</keyword>
<protein>
    <submittedName>
        <fullName evidence="1">DNA helicase Pif1, ATP-dependent</fullName>
    </submittedName>
</protein>
<sequence>MILLLGYKLCRLSIAVNYLPSLPLLSRSKAIKPVYLILENEENPYWNDAIEKYLKRPQSDIFHNITYPKYHQQYQISSKPPNISRQYWIDLNGNYIIKRQKDILVIFHHTLVKSGEEFFYEQLLLRFLFRDEAELLNDFATYKEHFQSKFPQEYGRLVSDIKKQSTIQSNATIENYLQLIQKITLNINGNLQAIINQQLASLINPVPYMTRYSSIISTDDQYFNYNILTSSWGLLIKENIHTFYLQVWQELENPL</sequence>
<dbReference type="GO" id="GO:0004386">
    <property type="term" value="F:helicase activity"/>
    <property type="evidence" value="ECO:0007669"/>
    <property type="project" value="UniProtKB-KW"/>
</dbReference>
<comment type="caution">
    <text evidence="1">The sequence shown here is derived from an EMBL/GenBank/DDBJ whole genome shotgun (WGS) entry which is preliminary data.</text>
</comment>
<dbReference type="OrthoDB" id="2443938at2759"/>
<keyword evidence="1" id="KW-0378">Hydrolase</keyword>
<name>A0A8H3LIJ2_9GLOM</name>
<dbReference type="Proteomes" id="UP000615446">
    <property type="component" value="Unassembled WGS sequence"/>
</dbReference>
<organism evidence="1 2">
    <name type="scientific">Rhizophagus clarus</name>
    <dbReference type="NCBI Taxonomy" id="94130"/>
    <lineage>
        <taxon>Eukaryota</taxon>
        <taxon>Fungi</taxon>
        <taxon>Fungi incertae sedis</taxon>
        <taxon>Mucoromycota</taxon>
        <taxon>Glomeromycotina</taxon>
        <taxon>Glomeromycetes</taxon>
        <taxon>Glomerales</taxon>
        <taxon>Glomeraceae</taxon>
        <taxon>Rhizophagus</taxon>
    </lineage>
</organism>
<keyword evidence="1" id="KW-0347">Helicase</keyword>
<keyword evidence="1" id="KW-0067">ATP-binding</keyword>